<organism evidence="2 3">
    <name type="scientific">Propylenella binzhouense</name>
    <dbReference type="NCBI Taxonomy" id="2555902"/>
    <lineage>
        <taxon>Bacteria</taxon>
        <taxon>Pseudomonadati</taxon>
        <taxon>Pseudomonadota</taxon>
        <taxon>Alphaproteobacteria</taxon>
        <taxon>Hyphomicrobiales</taxon>
        <taxon>Propylenellaceae</taxon>
        <taxon>Propylenella</taxon>
    </lineage>
</organism>
<dbReference type="InterPro" id="IPR012427">
    <property type="entry name" value="DUF1622"/>
</dbReference>
<feature type="transmembrane region" description="Helical" evidence="1">
    <location>
        <begin position="20"/>
        <end position="45"/>
    </location>
</feature>
<feature type="transmembrane region" description="Helical" evidence="1">
    <location>
        <begin position="93"/>
        <end position="113"/>
    </location>
</feature>
<keyword evidence="3" id="KW-1185">Reference proteome</keyword>
<protein>
    <submittedName>
        <fullName evidence="2">DUF1622 domain-containing protein</fullName>
    </submittedName>
</protein>
<evidence type="ECO:0000313" key="3">
    <source>
        <dbReference type="Proteomes" id="UP000773614"/>
    </source>
</evidence>
<comment type="caution">
    <text evidence="2">The sequence shown here is derived from an EMBL/GenBank/DDBJ whole genome shotgun (WGS) entry which is preliminary data.</text>
</comment>
<dbReference type="PANTHER" id="PTHR38468">
    <property type="entry name" value="SLL0939 PROTEIN"/>
    <property type="match status" value="1"/>
</dbReference>
<keyword evidence="1" id="KW-0812">Transmembrane</keyword>
<dbReference type="RefSeq" id="WP_161142199.1">
    <property type="nucleotide sequence ID" value="NZ_SPKJ01000100.1"/>
</dbReference>
<dbReference type="Proteomes" id="UP000773614">
    <property type="component" value="Unassembled WGS sequence"/>
</dbReference>
<dbReference type="PANTHER" id="PTHR38468:SF1">
    <property type="entry name" value="SLL0939 PROTEIN"/>
    <property type="match status" value="1"/>
</dbReference>
<evidence type="ECO:0000256" key="1">
    <source>
        <dbReference type="SAM" id="Phobius"/>
    </source>
</evidence>
<keyword evidence="1" id="KW-1133">Transmembrane helix</keyword>
<dbReference type="EMBL" id="SPKJ01000100">
    <property type="protein sequence ID" value="MYZ49859.1"/>
    <property type="molecule type" value="Genomic_DNA"/>
</dbReference>
<reference evidence="2" key="1">
    <citation type="submission" date="2019-03" db="EMBL/GenBank/DDBJ databases">
        <title>Afifella sp. nov., isolated from activated sludge.</title>
        <authorList>
            <person name="Li Q."/>
            <person name="Liu Y."/>
        </authorList>
    </citation>
    <scope>NUCLEOTIDE SEQUENCE</scope>
    <source>
        <strain evidence="2">L72</strain>
    </source>
</reference>
<gene>
    <name evidence="2" type="ORF">E4O86_19310</name>
</gene>
<sequence>METQSVPLRSPDWFDLLLHWTSLGIEVLGVAVIAAGVLVALGAALRSRTARGDWSGAYQAFRSRLARGILLGLEFLVAADIIGTVAVEPTLENLAVLALIVLIRTFLSFSLEVEIDGRWPWQKPRASVPGS</sequence>
<dbReference type="OrthoDB" id="9812897at2"/>
<accession>A0A964T8R1</accession>
<dbReference type="Pfam" id="PF07784">
    <property type="entry name" value="DUF1622"/>
    <property type="match status" value="1"/>
</dbReference>
<dbReference type="AlphaFoldDB" id="A0A964T8R1"/>
<proteinExistence type="predicted"/>
<name>A0A964T8R1_9HYPH</name>
<evidence type="ECO:0000313" key="2">
    <source>
        <dbReference type="EMBL" id="MYZ49859.1"/>
    </source>
</evidence>
<keyword evidence="1" id="KW-0472">Membrane</keyword>
<feature type="transmembrane region" description="Helical" evidence="1">
    <location>
        <begin position="65"/>
        <end position="87"/>
    </location>
</feature>